<gene>
    <name evidence="1" type="ORF">HHL25_12640</name>
</gene>
<dbReference type="Gene3D" id="2.40.50.90">
    <property type="match status" value="1"/>
</dbReference>
<comment type="caution">
    <text evidence="1">The sequence shown here is derived from an EMBL/GenBank/DDBJ whole genome shotgun (WGS) entry which is preliminary data.</text>
</comment>
<dbReference type="Proteomes" id="UP000541470">
    <property type="component" value="Unassembled WGS sequence"/>
</dbReference>
<organism evidence="1 2">
    <name type="scientific">Rhizobium terricola</name>
    <dbReference type="NCBI Taxonomy" id="2728849"/>
    <lineage>
        <taxon>Bacteria</taxon>
        <taxon>Pseudomonadati</taxon>
        <taxon>Pseudomonadota</taxon>
        <taxon>Alphaproteobacteria</taxon>
        <taxon>Hyphomicrobiales</taxon>
        <taxon>Rhizobiaceae</taxon>
        <taxon>Rhizobium/Agrobacterium group</taxon>
        <taxon>Rhizobium</taxon>
    </lineage>
</organism>
<dbReference type="SUPFAM" id="SSF50199">
    <property type="entry name" value="Staphylococcal nuclease"/>
    <property type="match status" value="1"/>
</dbReference>
<name>A0A7Y0AWV2_9HYPH</name>
<dbReference type="InterPro" id="IPR035437">
    <property type="entry name" value="SNase_OB-fold_sf"/>
</dbReference>
<evidence type="ECO:0000313" key="1">
    <source>
        <dbReference type="EMBL" id="NML74974.1"/>
    </source>
</evidence>
<accession>A0A7Y0AWV2</accession>
<keyword evidence="2" id="KW-1185">Reference proteome</keyword>
<dbReference type="RefSeq" id="WP_169591042.1">
    <property type="nucleotide sequence ID" value="NZ_JABBGK010000002.1"/>
</dbReference>
<dbReference type="AlphaFoldDB" id="A0A7Y0AWV2"/>
<reference evidence="1 2" key="1">
    <citation type="submission" date="2020-04" db="EMBL/GenBank/DDBJ databases">
        <title>Rhizobium sp. S-51 isolated from soil.</title>
        <authorList>
            <person name="Dahal R.H."/>
        </authorList>
    </citation>
    <scope>NUCLEOTIDE SEQUENCE [LARGE SCALE GENOMIC DNA]</scope>
    <source>
        <strain evidence="1 2">S-51</strain>
    </source>
</reference>
<evidence type="ECO:0000313" key="2">
    <source>
        <dbReference type="Proteomes" id="UP000541470"/>
    </source>
</evidence>
<protein>
    <submittedName>
        <fullName evidence="1">Thermonuclease family protein</fullName>
    </submittedName>
</protein>
<dbReference type="EMBL" id="JABBGK010000002">
    <property type="protein sequence ID" value="NML74974.1"/>
    <property type="molecule type" value="Genomic_DNA"/>
</dbReference>
<proteinExistence type="predicted"/>
<sequence length="226" mass="23843">MGGARTLLSGLTGIAIWSILVAWGGKSAGDVGIDDPATETAAAVPGAAPSATAAPTIENRNVRKVHPELFAAPFAEMSVGLERIEARPPLTPPKEKPEPEKVVLLPRPLSIEAGFIGFGARSLKLADIVPTDRMRTCRSSSGEDWPCGMLARTQQRQLLRGRAITCETDLATWEGTITARCKIGGIDISEWLAAAGWAEAPEGSPLAELTAKARAEGKGLFGDNRH</sequence>